<evidence type="ECO:0008006" key="2">
    <source>
        <dbReference type="Google" id="ProtNLM"/>
    </source>
</evidence>
<sequence length="232" mass="27171">DSDYDVRFIYVRPVEQYLKIHPGRDVIECKPGGDLDLSGWDLRKALGLLKKSNPPLLEWFKSPTVYTQYPQVVEQIRRIIPDYYSPRSCFFHYLHMAKRNHKEYLKGRHVWLKKYFYVLRPVLACMWIERGYGDVPMEFEKLTDRLVAIGSNLDAEILKLVYRKRRGDELDRGDAIPEISEFLDFHIDRLSGYSTTHLSTSTRQSTAALDRVLRSAIIQIYGARIPEDVEEG</sequence>
<dbReference type="PANTHER" id="PTHR34817:SF2">
    <property type="entry name" value="NUCLEOTIDYLTRANSFERASE"/>
    <property type="match status" value="1"/>
</dbReference>
<feature type="non-terminal residue" evidence="1">
    <location>
        <position position="1"/>
    </location>
</feature>
<dbReference type="PANTHER" id="PTHR34817">
    <property type="entry name" value="NUCLEOTIDYLTRANSFERASE"/>
    <property type="match status" value="1"/>
</dbReference>
<comment type="caution">
    <text evidence="1">The sequence shown here is derived from an EMBL/GenBank/DDBJ whole genome shotgun (WGS) entry which is preliminary data.</text>
</comment>
<organism evidence="1">
    <name type="scientific">marine sediment metagenome</name>
    <dbReference type="NCBI Taxonomy" id="412755"/>
    <lineage>
        <taxon>unclassified sequences</taxon>
        <taxon>metagenomes</taxon>
        <taxon>ecological metagenomes</taxon>
    </lineage>
</organism>
<reference evidence="1" key="1">
    <citation type="journal article" date="2014" name="Front. Microbiol.">
        <title>High frequency of phylogenetically diverse reductive dehalogenase-homologous genes in deep subseafloor sedimentary metagenomes.</title>
        <authorList>
            <person name="Kawai M."/>
            <person name="Futagami T."/>
            <person name="Toyoda A."/>
            <person name="Takaki Y."/>
            <person name="Nishi S."/>
            <person name="Hori S."/>
            <person name="Arai W."/>
            <person name="Tsubouchi T."/>
            <person name="Morono Y."/>
            <person name="Uchiyama I."/>
            <person name="Ito T."/>
            <person name="Fujiyama A."/>
            <person name="Inagaki F."/>
            <person name="Takami H."/>
        </authorList>
    </citation>
    <scope>NUCLEOTIDE SEQUENCE</scope>
    <source>
        <strain evidence="1">Expedition CK06-06</strain>
    </source>
</reference>
<dbReference type="AlphaFoldDB" id="X1EG57"/>
<evidence type="ECO:0000313" key="1">
    <source>
        <dbReference type="EMBL" id="GAH32291.1"/>
    </source>
</evidence>
<protein>
    <recommendedName>
        <fullName evidence="2">Nucleotidyltransferase</fullName>
    </recommendedName>
</protein>
<accession>X1EG57</accession>
<gene>
    <name evidence="1" type="ORF">S03H2_21829</name>
</gene>
<name>X1EG57_9ZZZZ</name>
<proteinExistence type="predicted"/>
<dbReference type="EMBL" id="BARU01011669">
    <property type="protein sequence ID" value="GAH32291.1"/>
    <property type="molecule type" value="Genomic_DNA"/>
</dbReference>
<dbReference type="InterPro" id="IPR018775">
    <property type="entry name" value="RlaP"/>
</dbReference>
<dbReference type="Pfam" id="PF10127">
    <property type="entry name" value="RlaP"/>
    <property type="match status" value="1"/>
</dbReference>